<dbReference type="Proteomes" id="UP000635477">
    <property type="component" value="Unassembled WGS sequence"/>
</dbReference>
<feature type="region of interest" description="Disordered" evidence="1">
    <location>
        <begin position="69"/>
        <end position="97"/>
    </location>
</feature>
<reference evidence="2" key="2">
    <citation type="submission" date="2020-05" db="EMBL/GenBank/DDBJ databases">
        <authorList>
            <person name="Kim H.-S."/>
            <person name="Proctor R.H."/>
            <person name="Brown D.W."/>
        </authorList>
    </citation>
    <scope>NUCLEOTIDE SEQUENCE</scope>
    <source>
        <strain evidence="2">NRRL 22465</strain>
    </source>
</reference>
<dbReference type="OrthoDB" id="5397183at2759"/>
<reference evidence="2" key="1">
    <citation type="journal article" date="2020" name="BMC Genomics">
        <title>Correction to: Identification and distribution of gene clusters required for synthesis of sphingolipid metabolism inhibitors in diverse species of the filamentous fungus Fusarium.</title>
        <authorList>
            <person name="Kim H.S."/>
            <person name="Lohmar J.M."/>
            <person name="Busman M."/>
            <person name="Brown D.W."/>
            <person name="Naumann T.A."/>
            <person name="Divon H.H."/>
            <person name="Lysoe E."/>
            <person name="Uhlig S."/>
            <person name="Proctor R.H."/>
        </authorList>
    </citation>
    <scope>NUCLEOTIDE SEQUENCE</scope>
    <source>
        <strain evidence="2">NRRL 22465</strain>
    </source>
</reference>
<dbReference type="AlphaFoldDB" id="A0A8H4UNL8"/>
<sequence>MQPNNNLQSVSKSTVHPLKRHRSDSNGNHNEVKHRHVEMDELLPAPGPLAHCETSQLSAYAFSTLQSSNHPTVGSLNSSWDPSQRVPQDTNHDSFDDPELERYLENLGDPMRAETPNISTCSKDSTPAFALDQSEDEYDPELQHSSPRPTTGAAEISANDPPLVEDTDWSIVRECARQRPTQVSGLCPDDSDSLVTKGLPPTQGASIHSKSQSSVTVKSTSSAPFVRQVSSKPYKTFFELDEMLDAKTQMFMNQPNAIFELFGRVLHSTRENFRKLQYFQFRSLLKDHPPYLNGTLLGWEVGSPSDCAAQEFLKSRSSQAKCFCRCKLRRDPRAGAGWFILVLEIRPATWKEVQKAMDVLGRQDLDEPGSSSRG</sequence>
<proteinExistence type="predicted"/>
<dbReference type="EMBL" id="JABEYC010000261">
    <property type="protein sequence ID" value="KAF4979988.1"/>
    <property type="molecule type" value="Genomic_DNA"/>
</dbReference>
<feature type="compositionally biased region" description="Polar residues" evidence="1">
    <location>
        <begin position="1"/>
        <end position="14"/>
    </location>
</feature>
<name>A0A8H4UNL8_9HYPO</name>
<keyword evidence="3" id="KW-1185">Reference proteome</keyword>
<evidence type="ECO:0000256" key="1">
    <source>
        <dbReference type="SAM" id="MobiDB-lite"/>
    </source>
</evidence>
<protein>
    <submittedName>
        <fullName evidence="2">Uncharacterized protein</fullName>
    </submittedName>
</protein>
<accession>A0A8H4UNL8</accession>
<feature type="region of interest" description="Disordered" evidence="1">
    <location>
        <begin position="135"/>
        <end position="163"/>
    </location>
</feature>
<evidence type="ECO:0000313" key="2">
    <source>
        <dbReference type="EMBL" id="KAF4979988.1"/>
    </source>
</evidence>
<evidence type="ECO:0000313" key="3">
    <source>
        <dbReference type="Proteomes" id="UP000635477"/>
    </source>
</evidence>
<gene>
    <name evidence="2" type="ORF">FZEAL_3915</name>
</gene>
<feature type="region of interest" description="Disordered" evidence="1">
    <location>
        <begin position="1"/>
        <end position="47"/>
    </location>
</feature>
<comment type="caution">
    <text evidence="2">The sequence shown here is derived from an EMBL/GenBank/DDBJ whole genome shotgun (WGS) entry which is preliminary data.</text>
</comment>
<feature type="compositionally biased region" description="Polar residues" evidence="1">
    <location>
        <begin position="69"/>
        <end position="89"/>
    </location>
</feature>
<organism evidence="2 3">
    <name type="scientific">Fusarium zealandicum</name>
    <dbReference type="NCBI Taxonomy" id="1053134"/>
    <lineage>
        <taxon>Eukaryota</taxon>
        <taxon>Fungi</taxon>
        <taxon>Dikarya</taxon>
        <taxon>Ascomycota</taxon>
        <taxon>Pezizomycotina</taxon>
        <taxon>Sordariomycetes</taxon>
        <taxon>Hypocreomycetidae</taxon>
        <taxon>Hypocreales</taxon>
        <taxon>Nectriaceae</taxon>
        <taxon>Fusarium</taxon>
        <taxon>Fusarium staphyleae species complex</taxon>
    </lineage>
</organism>